<proteinExistence type="predicted"/>
<evidence type="ECO:0000256" key="1">
    <source>
        <dbReference type="SAM" id="Phobius"/>
    </source>
</evidence>
<name>A0ABT9ZHP7_9BACI</name>
<organism evidence="4 5">
    <name type="scientific">Metabacillus malikii</name>
    <dbReference type="NCBI Taxonomy" id="1504265"/>
    <lineage>
        <taxon>Bacteria</taxon>
        <taxon>Bacillati</taxon>
        <taxon>Bacillota</taxon>
        <taxon>Bacilli</taxon>
        <taxon>Bacillales</taxon>
        <taxon>Bacillaceae</taxon>
        <taxon>Metabacillus</taxon>
    </lineage>
</organism>
<protein>
    <recommendedName>
        <fullName evidence="6">Anti-sigma factor</fullName>
    </recommendedName>
</protein>
<dbReference type="Proteomes" id="UP001234495">
    <property type="component" value="Unassembled WGS sequence"/>
</dbReference>
<dbReference type="Pfam" id="PF13791">
    <property type="entry name" value="Sigma_reg_C"/>
    <property type="match status" value="1"/>
</dbReference>
<keyword evidence="1" id="KW-0812">Transmembrane</keyword>
<dbReference type="RefSeq" id="WP_307343356.1">
    <property type="nucleotide sequence ID" value="NZ_JAUSUD010000015.1"/>
</dbReference>
<feature type="domain" description="Sigma factor regulator N-terminal" evidence="3">
    <location>
        <begin position="56"/>
        <end position="147"/>
    </location>
</feature>
<feature type="transmembrane region" description="Helical" evidence="1">
    <location>
        <begin position="70"/>
        <end position="95"/>
    </location>
</feature>
<reference evidence="4 5" key="1">
    <citation type="submission" date="2023-07" db="EMBL/GenBank/DDBJ databases">
        <title>Genomic Encyclopedia of Type Strains, Phase IV (KMG-IV): sequencing the most valuable type-strain genomes for metagenomic binning, comparative biology and taxonomic classification.</title>
        <authorList>
            <person name="Goeker M."/>
        </authorList>
    </citation>
    <scope>NUCLEOTIDE SEQUENCE [LARGE SCALE GENOMIC DNA]</scope>
    <source>
        <strain evidence="4 5">DSM 29005</strain>
    </source>
</reference>
<keyword evidence="5" id="KW-1185">Reference proteome</keyword>
<dbReference type="InterPro" id="IPR025672">
    <property type="entry name" value="Sigma_reg_C_dom"/>
</dbReference>
<comment type="caution">
    <text evidence="4">The sequence shown here is derived from an EMBL/GenBank/DDBJ whole genome shotgun (WGS) entry which is preliminary data.</text>
</comment>
<sequence>MNEEFKRKLKAYENGELSGSELEEFEKELEKLEIYQEILEGEESEAKPTIKEEKQKMILKRSKWMARLQTSITVLGLIFLFTIVTSVLTAVYYSWGKPDRVDVYRNVIDYTLTVTDPYGYFGGTSTNTKAFFGLEATRDLNKQVGDEVTTVGEMKVDFLFSMMSYPETDYDVSISQNQPVFSYPNSGDENYTDWSRLEKLPDGTVMSAFLSFKDLIETEEVLKRFEGKDMEIVWLAVDTGQEKNEDGIVFDPIGFPSFPIWHEDDMILESREEEKGLFGSVISEGHSSPDYNIGDQEILHKQFIKTLSFLKKYESKANKLYYGELNLADRIEYLNKNGFHHYGVVVTGPTKEILKLKEENWIREITVDEVELWNWSER</sequence>
<evidence type="ECO:0008006" key="6">
    <source>
        <dbReference type="Google" id="ProtNLM"/>
    </source>
</evidence>
<dbReference type="InterPro" id="IPR029101">
    <property type="entry name" value="Sigma_reg_N"/>
</dbReference>
<gene>
    <name evidence="4" type="ORF">J2S19_003081</name>
</gene>
<evidence type="ECO:0000313" key="4">
    <source>
        <dbReference type="EMBL" id="MDQ0231796.1"/>
    </source>
</evidence>
<keyword evidence="1" id="KW-1133">Transmembrane helix</keyword>
<dbReference type="Pfam" id="PF13800">
    <property type="entry name" value="Sigma_reg_N"/>
    <property type="match status" value="1"/>
</dbReference>
<dbReference type="EMBL" id="JAUSUD010000015">
    <property type="protein sequence ID" value="MDQ0231796.1"/>
    <property type="molecule type" value="Genomic_DNA"/>
</dbReference>
<evidence type="ECO:0000259" key="3">
    <source>
        <dbReference type="Pfam" id="PF13800"/>
    </source>
</evidence>
<evidence type="ECO:0000313" key="5">
    <source>
        <dbReference type="Proteomes" id="UP001234495"/>
    </source>
</evidence>
<feature type="domain" description="Sigma factor regulator C-terminal" evidence="2">
    <location>
        <begin position="197"/>
        <end position="369"/>
    </location>
</feature>
<evidence type="ECO:0000259" key="2">
    <source>
        <dbReference type="Pfam" id="PF13791"/>
    </source>
</evidence>
<keyword evidence="1" id="KW-0472">Membrane</keyword>
<accession>A0ABT9ZHP7</accession>